<dbReference type="Gene3D" id="3.40.50.2300">
    <property type="match status" value="2"/>
</dbReference>
<comment type="caution">
    <text evidence="15">The sequence shown here is derived from an EMBL/GenBank/DDBJ whole genome shotgun (WGS) entry which is preliminary data.</text>
</comment>
<dbReference type="AlphaFoldDB" id="A0AAV7KN65"/>
<keyword evidence="8" id="KW-0472">Membrane</keyword>
<keyword evidence="6" id="KW-1133">Transmembrane helix</keyword>
<dbReference type="InterPro" id="IPR000337">
    <property type="entry name" value="GPCR_3"/>
</dbReference>
<evidence type="ECO:0000256" key="6">
    <source>
        <dbReference type="ARBA" id="ARBA00022989"/>
    </source>
</evidence>
<evidence type="ECO:0000313" key="16">
    <source>
        <dbReference type="Proteomes" id="UP001066276"/>
    </source>
</evidence>
<evidence type="ECO:0000256" key="5">
    <source>
        <dbReference type="ARBA" id="ARBA00022729"/>
    </source>
</evidence>
<keyword evidence="5 12" id="KW-0732">Signal</keyword>
<evidence type="ECO:0000259" key="14">
    <source>
        <dbReference type="Pfam" id="PF07562"/>
    </source>
</evidence>
<reference evidence="15" key="1">
    <citation type="journal article" date="2022" name="bioRxiv">
        <title>Sequencing and chromosome-scale assembly of the giantPleurodeles waltlgenome.</title>
        <authorList>
            <person name="Brown T."/>
            <person name="Elewa A."/>
            <person name="Iarovenko S."/>
            <person name="Subramanian E."/>
            <person name="Araus A.J."/>
            <person name="Petzold A."/>
            <person name="Susuki M."/>
            <person name="Suzuki K.-i.T."/>
            <person name="Hayashi T."/>
            <person name="Toyoda A."/>
            <person name="Oliveira C."/>
            <person name="Osipova E."/>
            <person name="Leigh N.D."/>
            <person name="Simon A."/>
            <person name="Yun M.H."/>
        </authorList>
    </citation>
    <scope>NUCLEOTIDE SEQUENCE</scope>
    <source>
        <strain evidence="15">20211129_DDA</strain>
        <tissue evidence="15">Liver</tissue>
    </source>
</reference>
<organism evidence="15 16">
    <name type="scientific">Pleurodeles waltl</name>
    <name type="common">Iberian ribbed newt</name>
    <dbReference type="NCBI Taxonomy" id="8319"/>
    <lineage>
        <taxon>Eukaryota</taxon>
        <taxon>Metazoa</taxon>
        <taxon>Chordata</taxon>
        <taxon>Craniata</taxon>
        <taxon>Vertebrata</taxon>
        <taxon>Euteleostomi</taxon>
        <taxon>Amphibia</taxon>
        <taxon>Batrachia</taxon>
        <taxon>Caudata</taxon>
        <taxon>Salamandroidea</taxon>
        <taxon>Salamandridae</taxon>
        <taxon>Pleurodelinae</taxon>
        <taxon>Pleurodeles</taxon>
    </lineage>
</organism>
<dbReference type="InterPro" id="IPR011500">
    <property type="entry name" value="GPCR_3_9-Cys_dom"/>
</dbReference>
<keyword evidence="9" id="KW-0675">Receptor</keyword>
<dbReference type="PANTHER" id="PTHR24061">
    <property type="entry name" value="CALCIUM-SENSING RECEPTOR-RELATED"/>
    <property type="match status" value="1"/>
</dbReference>
<dbReference type="PRINTS" id="PR00248">
    <property type="entry name" value="GPCRMGR"/>
</dbReference>
<proteinExistence type="inferred from homology"/>
<dbReference type="Pfam" id="PF07562">
    <property type="entry name" value="NCD3G"/>
    <property type="match status" value="1"/>
</dbReference>
<keyword evidence="16" id="KW-1185">Reference proteome</keyword>
<evidence type="ECO:0000256" key="12">
    <source>
        <dbReference type="SAM" id="SignalP"/>
    </source>
</evidence>
<dbReference type="Pfam" id="PF01094">
    <property type="entry name" value="ANF_receptor"/>
    <property type="match status" value="1"/>
</dbReference>
<dbReference type="Gene3D" id="2.10.50.30">
    <property type="entry name" value="GPCR, family 3, nine cysteines domain"/>
    <property type="match status" value="1"/>
</dbReference>
<dbReference type="SUPFAM" id="SSF53822">
    <property type="entry name" value="Periplasmic binding protein-like I"/>
    <property type="match status" value="1"/>
</dbReference>
<feature type="domain" description="GPCR family 3 nine cysteines" evidence="14">
    <location>
        <begin position="534"/>
        <end position="588"/>
    </location>
</feature>
<evidence type="ECO:0000256" key="3">
    <source>
        <dbReference type="ARBA" id="ARBA00022475"/>
    </source>
</evidence>
<dbReference type="PANTHER" id="PTHR24061:SF599">
    <property type="entry name" value="G-PROTEIN COUPLED RECEPTORS FAMILY 3 PROFILE DOMAIN-CONTAINING PROTEIN"/>
    <property type="match status" value="1"/>
</dbReference>
<dbReference type="GO" id="GO:0004930">
    <property type="term" value="F:G protein-coupled receptor activity"/>
    <property type="evidence" value="ECO:0007669"/>
    <property type="project" value="UniProtKB-KW"/>
</dbReference>
<comment type="similarity">
    <text evidence="2">Belongs to the G-protein coupled receptor 3 family.</text>
</comment>
<evidence type="ECO:0000313" key="15">
    <source>
        <dbReference type="EMBL" id="KAJ1080370.1"/>
    </source>
</evidence>
<dbReference type="GO" id="GO:0005886">
    <property type="term" value="C:plasma membrane"/>
    <property type="evidence" value="ECO:0007669"/>
    <property type="project" value="UniProtKB-SubCell"/>
</dbReference>
<dbReference type="InterPro" id="IPR028082">
    <property type="entry name" value="Peripla_BP_I"/>
</dbReference>
<dbReference type="EMBL" id="JANPWB010000016">
    <property type="protein sequence ID" value="KAJ1080370.1"/>
    <property type="molecule type" value="Genomic_DNA"/>
</dbReference>
<dbReference type="InterPro" id="IPR001828">
    <property type="entry name" value="ANF_lig-bd_rcpt"/>
</dbReference>
<name>A0AAV7KN65_PLEWA</name>
<evidence type="ECO:0000256" key="4">
    <source>
        <dbReference type="ARBA" id="ARBA00022692"/>
    </source>
</evidence>
<evidence type="ECO:0000256" key="10">
    <source>
        <dbReference type="ARBA" id="ARBA00023180"/>
    </source>
</evidence>
<keyword evidence="3" id="KW-1003">Cell membrane</keyword>
<keyword evidence="10" id="KW-0325">Glycoprotein</keyword>
<dbReference type="FunFam" id="2.10.50.30:FF:000002">
    <property type="entry name" value="Vomeronasal 2 receptor, h1"/>
    <property type="match status" value="1"/>
</dbReference>
<keyword evidence="4" id="KW-0812">Transmembrane</keyword>
<evidence type="ECO:0008006" key="17">
    <source>
        <dbReference type="Google" id="ProtNLM"/>
    </source>
</evidence>
<evidence type="ECO:0000256" key="8">
    <source>
        <dbReference type="ARBA" id="ARBA00023136"/>
    </source>
</evidence>
<sequence length="657" mass="72818">MNQSSVGGKASKPGSRRGAALRPLFCCLMPVVFAQNMVPWCQLTRDHLRGFSKDGDITIGGIMWVYSSALQREATFNQEPVPATCQTFALQNYQWVRAMLFAIEEINNNPTILPNITLGFQIYDSCRMFQRSLKGTLQILSGQELPTPNYRCKRALPPAAIIGDSGSTRSIVLALILGLYRYPQISYAATSPLLGDRNQFPSFFRTVPSDDFQSRGLAQLVIHFGWTWVGILASDDDYGQQCSQVVQQELIKTGACLAFNENILLRRADMNAFHIAQVIKSSTATAIVVISSVAYLPPLLDEMVKQNVTGKIWIASEGWSTSFIVPFEKYSEILASTIGFAFHSGEMAGFQEYYTSTHPSTSSEDNFVRTFWEGAFGCQWLGSENLLTRDNKTKKCTGAENLDNLPINSIMDFRITSNIYNAVYAAALALEDLRNCLGGGGSSHQETCANISGFHPWQLLHYIKKVRLRREDTETFFDGYGNPTARYDIVNWQRDPESIIRFVKVGSYDSSAPAGKTLIINASAIQWAAGITEIPTSVCSPSCLNGFRRVIIRGKPTCCFQCVPCLSGEISNPTDSNECISCPWDQWPNDKLNICIPKATEFLAYEEPFGAVLATSSISLSVIPIVILGLRQFTASSEVTCTIFKWEACYVLKPQDS</sequence>
<accession>A0AAV7KN65</accession>
<dbReference type="InterPro" id="IPR038550">
    <property type="entry name" value="GPCR_3_9-Cys_sf"/>
</dbReference>
<keyword evidence="7" id="KW-0297">G-protein coupled receptor</keyword>
<dbReference type="FunFam" id="3.40.50.2300:FF:000016">
    <property type="entry name" value="Taste 1 receptor member 2"/>
    <property type="match status" value="1"/>
</dbReference>
<evidence type="ECO:0000256" key="1">
    <source>
        <dbReference type="ARBA" id="ARBA00004651"/>
    </source>
</evidence>
<comment type="subcellular location">
    <subcellularLocation>
        <location evidence="1">Cell membrane</location>
        <topology evidence="1">Multi-pass membrane protein</topology>
    </subcellularLocation>
</comment>
<feature type="chain" id="PRO_5043395235" description="Extracellular calcium-sensing receptor-like" evidence="12">
    <location>
        <begin position="35"/>
        <end position="657"/>
    </location>
</feature>
<feature type="signal peptide" evidence="12">
    <location>
        <begin position="1"/>
        <end position="34"/>
    </location>
</feature>
<evidence type="ECO:0000256" key="7">
    <source>
        <dbReference type="ARBA" id="ARBA00023040"/>
    </source>
</evidence>
<feature type="domain" description="Receptor ligand binding region" evidence="13">
    <location>
        <begin position="96"/>
        <end position="494"/>
    </location>
</feature>
<evidence type="ECO:0000259" key="13">
    <source>
        <dbReference type="Pfam" id="PF01094"/>
    </source>
</evidence>
<dbReference type="InterPro" id="IPR000068">
    <property type="entry name" value="GPCR_3_Ca_sens_rcpt-rel"/>
</dbReference>
<gene>
    <name evidence="15" type="ORF">NDU88_000586</name>
</gene>
<evidence type="ECO:0000256" key="11">
    <source>
        <dbReference type="ARBA" id="ARBA00023224"/>
    </source>
</evidence>
<evidence type="ECO:0000256" key="2">
    <source>
        <dbReference type="ARBA" id="ARBA00007242"/>
    </source>
</evidence>
<keyword evidence="11" id="KW-0807">Transducer</keyword>
<dbReference type="FunFam" id="3.40.50.2300:FF:000067">
    <property type="entry name" value="Olfactory receptor C family, h1"/>
    <property type="match status" value="1"/>
</dbReference>
<dbReference type="Proteomes" id="UP001066276">
    <property type="component" value="Chromosome 12"/>
</dbReference>
<evidence type="ECO:0000256" key="9">
    <source>
        <dbReference type="ARBA" id="ARBA00023170"/>
    </source>
</evidence>
<protein>
    <recommendedName>
        <fullName evidence="17">Extracellular calcium-sensing receptor-like</fullName>
    </recommendedName>
</protein>
<dbReference type="PRINTS" id="PR00592">
    <property type="entry name" value="CASENSINGR"/>
</dbReference>